<name>X5E737_9CORY</name>
<dbReference type="AlphaFoldDB" id="X5E737"/>
<dbReference type="SMART" id="SM00347">
    <property type="entry name" value="HTH_MARR"/>
    <property type="match status" value="1"/>
</dbReference>
<dbReference type="KEGG" id="cgy:CGLY_00190"/>
<dbReference type="RefSeq" id="WP_038544907.1">
    <property type="nucleotide sequence ID" value="NZ_CP006842.1"/>
</dbReference>
<dbReference type="STRING" id="1404245.CGLY_00190"/>
<dbReference type="SUPFAM" id="SSF46785">
    <property type="entry name" value="Winged helix' DNA-binding domain"/>
    <property type="match status" value="1"/>
</dbReference>
<dbReference type="InterPro" id="IPR011991">
    <property type="entry name" value="ArsR-like_HTH"/>
</dbReference>
<sequence length="148" mass="16716">MTNALVEQVRIALQQQIVDATLGNDRIARDNGLQMTDLQTLHLLVLNEDIRTPRQISSATGIPTSTVTRIVDRLERAGFIRRTPDDVDRRRTVIDLVPEAIAPLQSLYGDRDERFATLASSFSADELHTVIRFLTAMSEFYTPDKPEH</sequence>
<keyword evidence="3" id="KW-1185">Reference proteome</keyword>
<reference evidence="2 3" key="1">
    <citation type="journal article" date="2015" name="Int. J. Syst. Evol. Microbiol.">
        <title>Revisiting Corynebacterium glyciniphilum (ex Kubota et al., 1972) sp. nov., nom. rev., isolated from putrefied banana.</title>
        <authorList>
            <person name="Al-Dilaimi A."/>
            <person name="Bednarz H."/>
            <person name="Lomker A."/>
            <person name="Niehaus K."/>
            <person name="Kalinowski J."/>
            <person name="Ruckert C."/>
        </authorList>
    </citation>
    <scope>NUCLEOTIDE SEQUENCE [LARGE SCALE GENOMIC DNA]</scope>
    <source>
        <strain evidence="2">AJ 3170</strain>
    </source>
</reference>
<dbReference type="PROSITE" id="PS50995">
    <property type="entry name" value="HTH_MARR_2"/>
    <property type="match status" value="1"/>
</dbReference>
<dbReference type="InterPro" id="IPR000835">
    <property type="entry name" value="HTH_MarR-typ"/>
</dbReference>
<gene>
    <name evidence="2" type="ORF">CGLY_00190</name>
</gene>
<dbReference type="InterPro" id="IPR036390">
    <property type="entry name" value="WH_DNA-bd_sf"/>
</dbReference>
<dbReference type="Gene3D" id="1.10.10.10">
    <property type="entry name" value="Winged helix-like DNA-binding domain superfamily/Winged helix DNA-binding domain"/>
    <property type="match status" value="1"/>
</dbReference>
<dbReference type="OrthoDB" id="3694026at2"/>
<dbReference type="eggNOG" id="COG1846">
    <property type="taxonomic scope" value="Bacteria"/>
</dbReference>
<evidence type="ECO:0000313" key="2">
    <source>
        <dbReference type="EMBL" id="AHW62486.1"/>
    </source>
</evidence>
<protein>
    <submittedName>
        <fullName evidence="2">Transcriptional regulator, MarR-family</fullName>
    </submittedName>
</protein>
<dbReference type="GO" id="GO:0003700">
    <property type="term" value="F:DNA-binding transcription factor activity"/>
    <property type="evidence" value="ECO:0007669"/>
    <property type="project" value="InterPro"/>
</dbReference>
<proteinExistence type="predicted"/>
<dbReference type="PANTHER" id="PTHR33164:SF106">
    <property type="entry name" value="TRANSCRIPTIONAL REGULATORY PROTEIN"/>
    <property type="match status" value="1"/>
</dbReference>
<dbReference type="HOGENOM" id="CLU_083287_1_1_11"/>
<dbReference type="InterPro" id="IPR039422">
    <property type="entry name" value="MarR/SlyA-like"/>
</dbReference>
<dbReference type="Proteomes" id="UP000023703">
    <property type="component" value="Chromosome"/>
</dbReference>
<accession>X5E737</accession>
<evidence type="ECO:0000313" key="3">
    <source>
        <dbReference type="Proteomes" id="UP000023703"/>
    </source>
</evidence>
<dbReference type="PRINTS" id="PR00598">
    <property type="entry name" value="HTHMARR"/>
</dbReference>
<evidence type="ECO:0000259" key="1">
    <source>
        <dbReference type="PROSITE" id="PS50995"/>
    </source>
</evidence>
<organism evidence="2 3">
    <name type="scientific">Corynebacterium glyciniphilum AJ 3170</name>
    <dbReference type="NCBI Taxonomy" id="1404245"/>
    <lineage>
        <taxon>Bacteria</taxon>
        <taxon>Bacillati</taxon>
        <taxon>Actinomycetota</taxon>
        <taxon>Actinomycetes</taxon>
        <taxon>Mycobacteriales</taxon>
        <taxon>Corynebacteriaceae</taxon>
        <taxon>Corynebacterium</taxon>
    </lineage>
</organism>
<dbReference type="EMBL" id="CP006842">
    <property type="protein sequence ID" value="AHW62486.1"/>
    <property type="molecule type" value="Genomic_DNA"/>
</dbReference>
<dbReference type="GO" id="GO:0006950">
    <property type="term" value="P:response to stress"/>
    <property type="evidence" value="ECO:0007669"/>
    <property type="project" value="TreeGrafter"/>
</dbReference>
<dbReference type="InterPro" id="IPR036388">
    <property type="entry name" value="WH-like_DNA-bd_sf"/>
</dbReference>
<dbReference type="PANTHER" id="PTHR33164">
    <property type="entry name" value="TRANSCRIPTIONAL REGULATOR, MARR FAMILY"/>
    <property type="match status" value="1"/>
</dbReference>
<feature type="domain" description="HTH marR-type" evidence="1">
    <location>
        <begin position="1"/>
        <end position="139"/>
    </location>
</feature>
<dbReference type="Pfam" id="PF12802">
    <property type="entry name" value="MarR_2"/>
    <property type="match status" value="1"/>
</dbReference>
<dbReference type="CDD" id="cd00090">
    <property type="entry name" value="HTH_ARSR"/>
    <property type="match status" value="1"/>
</dbReference>